<evidence type="ECO:0000256" key="3">
    <source>
        <dbReference type="ARBA" id="ARBA00022694"/>
    </source>
</evidence>
<dbReference type="RefSeq" id="WP_339851193.1">
    <property type="nucleotide sequence ID" value="NZ_CAXAXR010000001.1"/>
</dbReference>
<evidence type="ECO:0000256" key="7">
    <source>
        <dbReference type="ARBA" id="ARBA00022842"/>
    </source>
</evidence>
<evidence type="ECO:0000259" key="9">
    <source>
        <dbReference type="Pfam" id="PF01743"/>
    </source>
</evidence>
<dbReference type="GO" id="GO:0000166">
    <property type="term" value="F:nucleotide binding"/>
    <property type="evidence" value="ECO:0007669"/>
    <property type="project" value="UniProtKB-KW"/>
</dbReference>
<dbReference type="EMBL" id="DMVW01000110">
    <property type="protein sequence ID" value="HAR52469.1"/>
    <property type="molecule type" value="Genomic_DNA"/>
</dbReference>
<dbReference type="AlphaFoldDB" id="A0A348WD57"/>
<reference evidence="11 12" key="1">
    <citation type="journal article" date="2018" name="Nat. Biotechnol.">
        <title>A standardized bacterial taxonomy based on genome phylogeny substantially revises the tree of life.</title>
        <authorList>
            <person name="Parks D.H."/>
            <person name="Chuvochina M."/>
            <person name="Waite D.W."/>
            <person name="Rinke C."/>
            <person name="Skarshewski A."/>
            <person name="Chaumeil P.A."/>
            <person name="Hugenholtz P."/>
        </authorList>
    </citation>
    <scope>NUCLEOTIDE SEQUENCE [LARGE SCALE GENOMIC DNA]</scope>
    <source>
        <strain evidence="11">UBA9169</strain>
    </source>
</reference>
<keyword evidence="6" id="KW-0547">Nucleotide-binding</keyword>
<dbReference type="Gene3D" id="3.30.460.10">
    <property type="entry name" value="Beta Polymerase, domain 2"/>
    <property type="match status" value="1"/>
</dbReference>
<dbReference type="Pfam" id="PF12627">
    <property type="entry name" value="PolyA_pol_RNAbd"/>
    <property type="match status" value="1"/>
</dbReference>
<keyword evidence="7" id="KW-0460">Magnesium</keyword>
<dbReference type="PANTHER" id="PTHR46173">
    <property type="entry name" value="CCA TRNA NUCLEOTIDYLTRANSFERASE 1, MITOCHONDRIAL"/>
    <property type="match status" value="1"/>
</dbReference>
<evidence type="ECO:0000256" key="6">
    <source>
        <dbReference type="ARBA" id="ARBA00022741"/>
    </source>
</evidence>
<dbReference type="GO" id="GO:0008033">
    <property type="term" value="P:tRNA processing"/>
    <property type="evidence" value="ECO:0007669"/>
    <property type="project" value="UniProtKB-KW"/>
</dbReference>
<feature type="domain" description="tRNA nucleotidyltransferase/poly(A) polymerase RNA and SrmB- binding" evidence="10">
    <location>
        <begin position="180"/>
        <end position="237"/>
    </location>
</feature>
<evidence type="ECO:0000256" key="2">
    <source>
        <dbReference type="ARBA" id="ARBA00022679"/>
    </source>
</evidence>
<name>A0A348WD57_9RHOB</name>
<evidence type="ECO:0000313" key="12">
    <source>
        <dbReference type="Proteomes" id="UP000264719"/>
    </source>
</evidence>
<proteinExistence type="inferred from homology"/>
<comment type="caution">
    <text evidence="11">The sequence shown here is derived from an EMBL/GenBank/DDBJ whole genome shotgun (WGS) entry which is preliminary data.</text>
</comment>
<accession>A0A348WD57</accession>
<organism evidence="11 12">
    <name type="scientific">Roseovarius nubinhibens</name>
    <dbReference type="NCBI Taxonomy" id="314263"/>
    <lineage>
        <taxon>Bacteria</taxon>
        <taxon>Pseudomonadati</taxon>
        <taxon>Pseudomonadota</taxon>
        <taxon>Alphaproteobacteria</taxon>
        <taxon>Rhodobacterales</taxon>
        <taxon>Roseobacteraceae</taxon>
        <taxon>Roseovarius</taxon>
    </lineage>
</organism>
<dbReference type="GO" id="GO:0016779">
    <property type="term" value="F:nucleotidyltransferase activity"/>
    <property type="evidence" value="ECO:0007669"/>
    <property type="project" value="UniProtKB-KW"/>
</dbReference>
<evidence type="ECO:0000313" key="11">
    <source>
        <dbReference type="EMBL" id="HAR52469.1"/>
    </source>
</evidence>
<dbReference type="PANTHER" id="PTHR46173:SF1">
    <property type="entry name" value="CCA TRNA NUCLEOTIDYLTRANSFERASE 1, MITOCHONDRIAL"/>
    <property type="match status" value="1"/>
</dbReference>
<dbReference type="InterPro" id="IPR043519">
    <property type="entry name" value="NT_sf"/>
</dbReference>
<comment type="similarity">
    <text evidence="8">Belongs to the tRNA nucleotidyltransferase/poly(A) polymerase family.</text>
</comment>
<evidence type="ECO:0000256" key="4">
    <source>
        <dbReference type="ARBA" id="ARBA00022695"/>
    </source>
</evidence>
<evidence type="ECO:0000256" key="1">
    <source>
        <dbReference type="ARBA" id="ARBA00001946"/>
    </source>
</evidence>
<dbReference type="Pfam" id="PF01743">
    <property type="entry name" value="PolyA_pol"/>
    <property type="match status" value="1"/>
</dbReference>
<dbReference type="InterPro" id="IPR032828">
    <property type="entry name" value="PolyA_RNA-bd"/>
</dbReference>
<dbReference type="Gene3D" id="1.10.3090.10">
    <property type="entry name" value="cca-adding enzyme, domain 2"/>
    <property type="match status" value="1"/>
</dbReference>
<protein>
    <submittedName>
        <fullName evidence="11">CCA tRNA nucleotidyltransferase</fullName>
    </submittedName>
</protein>
<dbReference type="GO" id="GO:0046872">
    <property type="term" value="F:metal ion binding"/>
    <property type="evidence" value="ECO:0007669"/>
    <property type="project" value="UniProtKB-KW"/>
</dbReference>
<dbReference type="Proteomes" id="UP000264719">
    <property type="component" value="Unassembled WGS sequence"/>
</dbReference>
<keyword evidence="4" id="KW-0548">Nucleotidyltransferase</keyword>
<evidence type="ECO:0000259" key="10">
    <source>
        <dbReference type="Pfam" id="PF12627"/>
    </source>
</evidence>
<keyword evidence="2 8" id="KW-0808">Transferase</keyword>
<feature type="domain" description="Poly A polymerase head" evidence="9">
    <location>
        <begin position="29"/>
        <end position="149"/>
    </location>
</feature>
<dbReference type="InterPro" id="IPR050264">
    <property type="entry name" value="Bact_CCA-adding_enz_type3_sf"/>
</dbReference>
<sequence>MRIEGDWLKAAPLRAVLAMLEKAGHRGLIVGGAVRNAVMGLPVTDMDIATDARPERVMALAEAAGLRAVPTGLDHGTVTVVSGEEPFEITTFRRDEEADGRHAKVAFTDDLAEDARRRDFTMNALYAQGDGTVIDPVDGVADARAGRVRFIEDAGRRIEEDYLRILRFFRFNAIYGRDGLDPEALAAIAGHLDGLERLARERVGAEMRKLLAAPEPSMSLAAMAQCGVLMRVLPGADVSAVPVLVALETQAGAPPEAMRRLALIGGEEVEDRLRLSKNETSVLRRYRDGIAAVDDPATLGYRHGAEAARDIVLLRMALGLPQPEDWPAQIRRGAGARCPVTARDLMPAYEGAALGAKLKEIEARWIASGFTKTKEDLL</sequence>
<evidence type="ECO:0000256" key="8">
    <source>
        <dbReference type="RuleBase" id="RU003953"/>
    </source>
</evidence>
<comment type="cofactor">
    <cofactor evidence="1">
        <name>Mg(2+)</name>
        <dbReference type="ChEBI" id="CHEBI:18420"/>
    </cofactor>
</comment>
<dbReference type="SUPFAM" id="SSF81891">
    <property type="entry name" value="Poly A polymerase C-terminal region-like"/>
    <property type="match status" value="1"/>
</dbReference>
<dbReference type="InterPro" id="IPR002646">
    <property type="entry name" value="PolA_pol_head_dom"/>
</dbReference>
<dbReference type="CDD" id="cd05398">
    <property type="entry name" value="NT_ClassII-CCAase"/>
    <property type="match status" value="1"/>
</dbReference>
<keyword evidence="3" id="KW-0819">tRNA processing</keyword>
<keyword evidence="8" id="KW-0694">RNA-binding</keyword>
<gene>
    <name evidence="11" type="ORF">DCS45_11440</name>
</gene>
<keyword evidence="5" id="KW-0479">Metal-binding</keyword>
<dbReference type="SUPFAM" id="SSF81301">
    <property type="entry name" value="Nucleotidyltransferase"/>
    <property type="match status" value="1"/>
</dbReference>
<evidence type="ECO:0000256" key="5">
    <source>
        <dbReference type="ARBA" id="ARBA00022723"/>
    </source>
</evidence>
<dbReference type="GO" id="GO:0000049">
    <property type="term" value="F:tRNA binding"/>
    <property type="evidence" value="ECO:0007669"/>
    <property type="project" value="TreeGrafter"/>
</dbReference>